<evidence type="ECO:0000256" key="8">
    <source>
        <dbReference type="SAM" id="MobiDB-lite"/>
    </source>
</evidence>
<feature type="region of interest" description="Disordered" evidence="8">
    <location>
        <begin position="256"/>
        <end position="287"/>
    </location>
</feature>
<dbReference type="InterPro" id="IPR012336">
    <property type="entry name" value="Thioredoxin-like_fold"/>
</dbReference>
<dbReference type="InterPro" id="IPR051470">
    <property type="entry name" value="Thiol:disulfide_interchange"/>
</dbReference>
<keyword evidence="6 7" id="KW-0676">Redox-active center</keyword>
<dbReference type="SUPFAM" id="SSF54423">
    <property type="entry name" value="DsbC/DsbG N-terminal domain-like"/>
    <property type="match status" value="1"/>
</dbReference>
<keyword evidence="4 7" id="KW-0574">Periplasm</keyword>
<feature type="chain" id="PRO_5044951691" description="Thiol:disulfide interchange protein" evidence="7">
    <location>
        <begin position="36"/>
        <end position="287"/>
    </location>
</feature>
<name>A0ABM7YP82_9BURK</name>
<sequence>MTLTTEPLLRRAGVRSLAACWVTCVTTCCATAATAAPAKPENPETRLLAELRRAHPGTTFSSAQTTAVPGLYEVWMNGNVAYVFAARPRYFVFGRLFDTRTMTDLTAPKLARANSALQRTASTDGSPTPAAAIDLRQLPLADALHRVRGSGRRQLVVFSDPGCPFCRRLEEELAGIDDLTVHTFLLPFQGEALPIQLWCSADPLGNWDRLMHNGLPIEDRSAPAGTPRCDHPIDRNLALARQLGIRATPTLVWADGSRSEGHLPRERIEARLNSAAAGPRTAQERQP</sequence>
<dbReference type="Pfam" id="PF13098">
    <property type="entry name" value="Thioredoxin_2"/>
    <property type="match status" value="1"/>
</dbReference>
<reference evidence="11" key="1">
    <citation type="submission" date="2022-04" db="EMBL/GenBank/DDBJ databases">
        <title>Whole genome sequence of Sphaerotilus sp. FB-5.</title>
        <authorList>
            <person name="Takeda M."/>
            <person name="Narihara S."/>
            <person name="Akimoto M."/>
            <person name="Akimoto R."/>
            <person name="Nishiyashiki S."/>
            <person name="Murakami T."/>
        </authorList>
    </citation>
    <scope>NUCLEOTIDE SEQUENCE</scope>
    <source>
        <strain evidence="11">FB-5</strain>
    </source>
</reference>
<dbReference type="Gene3D" id="3.10.450.70">
    <property type="entry name" value="Disulphide bond isomerase, DsbC/G, N-terminal"/>
    <property type="match status" value="1"/>
</dbReference>
<comment type="subcellular location">
    <subcellularLocation>
        <location evidence="1 7">Periplasm</location>
    </subcellularLocation>
</comment>
<dbReference type="PANTHER" id="PTHR35272">
    <property type="entry name" value="THIOL:DISULFIDE INTERCHANGE PROTEIN DSBC-RELATED"/>
    <property type="match status" value="1"/>
</dbReference>
<dbReference type="InterPro" id="IPR009094">
    <property type="entry name" value="DiS-bond_isomerase_DsbC/G_N_sf"/>
</dbReference>
<dbReference type="Gene3D" id="3.40.30.10">
    <property type="entry name" value="Glutaredoxin"/>
    <property type="match status" value="1"/>
</dbReference>
<feature type="signal peptide" evidence="7">
    <location>
        <begin position="1"/>
        <end position="35"/>
    </location>
</feature>
<keyword evidence="5" id="KW-1015">Disulfide bond</keyword>
<dbReference type="EMBL" id="AP025730">
    <property type="protein sequence ID" value="BDI06308.1"/>
    <property type="molecule type" value="Genomic_DNA"/>
</dbReference>
<evidence type="ECO:0000259" key="9">
    <source>
        <dbReference type="Pfam" id="PF10411"/>
    </source>
</evidence>
<protein>
    <recommendedName>
        <fullName evidence="7">Thiol:disulfide interchange protein</fullName>
    </recommendedName>
</protein>
<gene>
    <name evidence="11" type="primary">dsbC</name>
    <name evidence="11" type="ORF">CATMQ487_32780</name>
</gene>
<dbReference type="InterPro" id="IPR018950">
    <property type="entry name" value="DiS-bond_isomerase_DsbC/G_N"/>
</dbReference>
<evidence type="ECO:0000256" key="4">
    <source>
        <dbReference type="ARBA" id="ARBA00022764"/>
    </source>
</evidence>
<evidence type="ECO:0000256" key="5">
    <source>
        <dbReference type="ARBA" id="ARBA00023157"/>
    </source>
</evidence>
<evidence type="ECO:0000256" key="1">
    <source>
        <dbReference type="ARBA" id="ARBA00004418"/>
    </source>
</evidence>
<evidence type="ECO:0000259" key="10">
    <source>
        <dbReference type="Pfam" id="PF13098"/>
    </source>
</evidence>
<keyword evidence="12" id="KW-1185">Reference proteome</keyword>
<evidence type="ECO:0000256" key="7">
    <source>
        <dbReference type="RuleBase" id="RU364038"/>
    </source>
</evidence>
<evidence type="ECO:0000313" key="12">
    <source>
        <dbReference type="Proteomes" id="UP001057498"/>
    </source>
</evidence>
<accession>A0ABM7YP82</accession>
<organism evidence="11 12">
    <name type="scientific">Sphaerotilus microaerophilus</name>
    <dbReference type="NCBI Taxonomy" id="2914710"/>
    <lineage>
        <taxon>Bacteria</taxon>
        <taxon>Pseudomonadati</taxon>
        <taxon>Pseudomonadota</taxon>
        <taxon>Betaproteobacteria</taxon>
        <taxon>Burkholderiales</taxon>
        <taxon>Sphaerotilaceae</taxon>
        <taxon>Sphaerotilus</taxon>
    </lineage>
</organism>
<feature type="domain" description="Thioredoxin-like fold" evidence="10">
    <location>
        <begin position="148"/>
        <end position="272"/>
    </location>
</feature>
<dbReference type="InterPro" id="IPR036249">
    <property type="entry name" value="Thioredoxin-like_sf"/>
</dbReference>
<evidence type="ECO:0000256" key="3">
    <source>
        <dbReference type="ARBA" id="ARBA00022729"/>
    </source>
</evidence>
<feature type="compositionally biased region" description="Basic and acidic residues" evidence="8">
    <location>
        <begin position="257"/>
        <end position="270"/>
    </location>
</feature>
<evidence type="ECO:0000313" key="11">
    <source>
        <dbReference type="EMBL" id="BDI06308.1"/>
    </source>
</evidence>
<feature type="domain" description="Disulphide bond isomerase DsbC/G N-terminal" evidence="9">
    <location>
        <begin position="35"/>
        <end position="107"/>
    </location>
</feature>
<comment type="function">
    <text evidence="7">Required for disulfide bond formation in some periplasmic proteins. Acts by transferring its disulfide bond to other proteins and is reduced in the process.</text>
</comment>
<dbReference type="InterPro" id="IPR033954">
    <property type="entry name" value="DiS-bond_Isoase_DsbC/G"/>
</dbReference>
<dbReference type="Pfam" id="PF10411">
    <property type="entry name" value="DsbC_N"/>
    <property type="match status" value="1"/>
</dbReference>
<comment type="similarity">
    <text evidence="2 7">Belongs to the thioredoxin family. DsbC subfamily.</text>
</comment>
<dbReference type="CDD" id="cd03020">
    <property type="entry name" value="DsbA_DsbC_DsbG"/>
    <property type="match status" value="1"/>
</dbReference>
<dbReference type="SUPFAM" id="SSF52833">
    <property type="entry name" value="Thioredoxin-like"/>
    <property type="match status" value="1"/>
</dbReference>
<evidence type="ECO:0000256" key="2">
    <source>
        <dbReference type="ARBA" id="ARBA00009813"/>
    </source>
</evidence>
<evidence type="ECO:0000256" key="6">
    <source>
        <dbReference type="ARBA" id="ARBA00023284"/>
    </source>
</evidence>
<dbReference type="PANTHER" id="PTHR35272:SF3">
    <property type="entry name" value="THIOL:DISULFIDE INTERCHANGE PROTEIN DSBC"/>
    <property type="match status" value="1"/>
</dbReference>
<dbReference type="Proteomes" id="UP001057498">
    <property type="component" value="Chromosome"/>
</dbReference>
<dbReference type="RefSeq" id="WP_251969600.1">
    <property type="nucleotide sequence ID" value="NZ_AP025730.1"/>
</dbReference>
<keyword evidence="3 7" id="KW-0732">Signal</keyword>
<proteinExistence type="inferred from homology"/>